<gene>
    <name evidence="1" type="ORF">FRZ61_23300</name>
</gene>
<proteinExistence type="predicted"/>
<sequence>MNLCLVIGAKQTLFATTAFTLVWTHSVEKTSWSEDWRLTPQGLVIIEARIEGSGAGMDPPPDAVFDGRYWRYRPDLPPQPSLHLARSGATGGSWAICFSGTCHPVPEAKGKDEEPALLEPCP</sequence>
<dbReference type="OrthoDB" id="5298197at2"/>
<evidence type="ECO:0000313" key="2">
    <source>
        <dbReference type="Proteomes" id="UP000325797"/>
    </source>
</evidence>
<accession>A0A5J6N1F2</accession>
<dbReference type="RefSeq" id="WP_151117756.1">
    <property type="nucleotide sequence ID" value="NZ_CP042582.1"/>
</dbReference>
<dbReference type="AlphaFoldDB" id="A0A5J6N1F2"/>
<dbReference type="InterPro" id="IPR015001">
    <property type="entry name" value="DUF1850"/>
</dbReference>
<reference evidence="1 2" key="1">
    <citation type="submission" date="2019-08" db="EMBL/GenBank/DDBJ databases">
        <title>Hyperibacter terrae gen. nov., sp. nov. and Hyperibacter viscosus sp. nov., two new members in the family Rhodospirillaceae isolated from the rhizosphere of Hypericum perforatum.</title>
        <authorList>
            <person name="Noviana Z."/>
        </authorList>
    </citation>
    <scope>NUCLEOTIDE SEQUENCE [LARGE SCALE GENOMIC DNA]</scope>
    <source>
        <strain evidence="1 2">R5959</strain>
    </source>
</reference>
<dbReference type="Pfam" id="PF08905">
    <property type="entry name" value="DUF1850"/>
    <property type="match status" value="1"/>
</dbReference>
<name>A0A5J6N1F2_9PROT</name>
<evidence type="ECO:0008006" key="3">
    <source>
        <dbReference type="Google" id="ProtNLM"/>
    </source>
</evidence>
<dbReference type="EMBL" id="CP042582">
    <property type="protein sequence ID" value="QEX22400.1"/>
    <property type="molecule type" value="Genomic_DNA"/>
</dbReference>
<organism evidence="1 2">
    <name type="scientific">Hypericibacter adhaerens</name>
    <dbReference type="NCBI Taxonomy" id="2602016"/>
    <lineage>
        <taxon>Bacteria</taxon>
        <taxon>Pseudomonadati</taxon>
        <taxon>Pseudomonadota</taxon>
        <taxon>Alphaproteobacteria</taxon>
        <taxon>Rhodospirillales</taxon>
        <taxon>Dongiaceae</taxon>
        <taxon>Hypericibacter</taxon>
    </lineage>
</organism>
<protein>
    <recommendedName>
        <fullName evidence="3">DUF1850 domain-containing protein</fullName>
    </recommendedName>
</protein>
<evidence type="ECO:0000313" key="1">
    <source>
        <dbReference type="EMBL" id="QEX22400.1"/>
    </source>
</evidence>
<dbReference type="Proteomes" id="UP000325797">
    <property type="component" value="Chromosome"/>
</dbReference>
<keyword evidence="2" id="KW-1185">Reference proteome</keyword>
<dbReference type="KEGG" id="hadh:FRZ61_23300"/>